<organism evidence="1">
    <name type="scientific">marine sediment metagenome</name>
    <dbReference type="NCBI Taxonomy" id="412755"/>
    <lineage>
        <taxon>unclassified sequences</taxon>
        <taxon>metagenomes</taxon>
        <taxon>ecological metagenomes</taxon>
    </lineage>
</organism>
<gene>
    <name evidence="1" type="ORF">LCGC14_1480680</name>
</gene>
<comment type="caution">
    <text evidence="1">The sequence shown here is derived from an EMBL/GenBank/DDBJ whole genome shotgun (WGS) entry which is preliminary data.</text>
</comment>
<reference evidence="1" key="1">
    <citation type="journal article" date="2015" name="Nature">
        <title>Complex archaea that bridge the gap between prokaryotes and eukaryotes.</title>
        <authorList>
            <person name="Spang A."/>
            <person name="Saw J.H."/>
            <person name="Jorgensen S.L."/>
            <person name="Zaremba-Niedzwiedzka K."/>
            <person name="Martijn J."/>
            <person name="Lind A.E."/>
            <person name="van Eijk R."/>
            <person name="Schleper C."/>
            <person name="Guy L."/>
            <person name="Ettema T.J."/>
        </authorList>
    </citation>
    <scope>NUCLEOTIDE SEQUENCE</scope>
</reference>
<sequence>MANRNKWSRQAILETSEMAHIREALTLGAEAASVQGKPFDIMRPIRETPLSVFFDRADPKSFENEKLNPYLPSIWFNRYGIRIGDQASTNPYIGGKQLHETVSIPNSLSALKIADEILEGAEPWSDWKQYARLIDMDTPKVNVPITKYTDTVGGSVGDQKGIEIYKEAGGTPPAIGGKVDTVELDCSGTNNSYRGTLGVNRNDVKDNNFLAVEQSLKNAGNEFYFMIGEKIIRTLVADATVPTATKADLDLAIPVHSEFEALIEVIRSRFPGTQRNRADTMFINPADAALSVKTAGTNGEWPFLSRFIVGPTDNTDVVNNSGLAAALGLRNVWETPQIAAGTVLVTKRDIAEVVGLREDLTIENFDLSVGGLYESDLLVRFDPKGAHADVGAFIITDFNV</sequence>
<dbReference type="AlphaFoldDB" id="A0A0F9JA99"/>
<name>A0A0F9JA99_9ZZZZ</name>
<evidence type="ECO:0000313" key="1">
    <source>
        <dbReference type="EMBL" id="KKM66488.1"/>
    </source>
</evidence>
<accession>A0A0F9JA99</accession>
<proteinExistence type="predicted"/>
<protein>
    <submittedName>
        <fullName evidence="1">Uncharacterized protein</fullName>
    </submittedName>
</protein>
<dbReference type="EMBL" id="LAZR01010522">
    <property type="protein sequence ID" value="KKM66488.1"/>
    <property type="molecule type" value="Genomic_DNA"/>
</dbReference>